<dbReference type="Gene3D" id="2.30.29.30">
    <property type="entry name" value="Pleckstrin-homology domain (PH domain)/Phosphotyrosine-binding domain (PTB)"/>
    <property type="match status" value="1"/>
</dbReference>
<dbReference type="FunFam" id="2.30.29.30:FF:000047">
    <property type="entry name" value="vasodilator-stimulated phosphoprotein isoform X2"/>
    <property type="match status" value="1"/>
</dbReference>
<dbReference type="GO" id="GO:0005856">
    <property type="term" value="C:cytoskeleton"/>
    <property type="evidence" value="ECO:0007669"/>
    <property type="project" value="UniProtKB-SubCell"/>
</dbReference>
<evidence type="ECO:0000256" key="2">
    <source>
        <dbReference type="ARBA" id="ARBA00004510"/>
    </source>
</evidence>
<dbReference type="Gene3D" id="1.20.5.1160">
    <property type="entry name" value="Vasodilator-stimulated phosphoprotein"/>
    <property type="match status" value="1"/>
</dbReference>
<dbReference type="SMART" id="SM00461">
    <property type="entry name" value="WH1"/>
    <property type="match status" value="1"/>
</dbReference>
<feature type="region of interest" description="Disordered" evidence="10">
    <location>
        <begin position="201"/>
        <end position="284"/>
    </location>
</feature>
<evidence type="ECO:0000256" key="6">
    <source>
        <dbReference type="ARBA" id="ARBA00023036"/>
    </source>
</evidence>
<name>A0AAN8P893_POLSC</name>
<evidence type="ECO:0000256" key="10">
    <source>
        <dbReference type="SAM" id="MobiDB-lite"/>
    </source>
</evidence>
<sequence>MLVLIVKTCQKYLKLSFLADTWQNEQSIAAARASVMIYDDLNKKWIHSGSSSGLSKVQIYHHTVNNTFRVVGRKLQDHEVVINCAISKGLKYNQATVTFHQWRDSKQVYGLSFSSKEDADAFARAMFLSLDTLSNNSLNRIQNAQAQVIPNNQQMYYPNAYSVNGQSNEEDVEYSRMNQRDEVPNMERRVSQAQLIESPNAAVQNSQGHHRTSSAPPAPQPPQLTPLSSPCQTGGAPPAPPAPPMWAGNANIPPVQPPQMQGAPPPPPPPPNMPRSTSSDGHDTNSLAAQIQSARLRRINNNGCNTLGSTKQSAENSGSSTSSGGSNYGTIGRAGMGSMASMMDEMAKTLARRRAAAEKKDLNDEDTNSNHDRKLISDNKIENKIINHAGGPGDESPKSVKKRFGSEMADDYLNKSNINGICEELNNGGLASQDLELLKQEILKEIRREFQKMKMEIIDGE</sequence>
<feature type="compositionally biased region" description="Polar residues" evidence="10">
    <location>
        <begin position="275"/>
        <end position="284"/>
    </location>
</feature>
<keyword evidence="6" id="KW-0729">SH3-binding</keyword>
<dbReference type="GO" id="GO:0030027">
    <property type="term" value="C:lamellipodium"/>
    <property type="evidence" value="ECO:0007669"/>
    <property type="project" value="UniProtKB-SubCell"/>
</dbReference>
<dbReference type="GO" id="GO:0017124">
    <property type="term" value="F:SH3 domain binding"/>
    <property type="evidence" value="ECO:0007669"/>
    <property type="project" value="UniProtKB-KW"/>
</dbReference>
<keyword evidence="5" id="KW-0597">Phosphoprotein</keyword>
<dbReference type="EMBL" id="JAWJWE010000038">
    <property type="protein sequence ID" value="KAK6623544.1"/>
    <property type="molecule type" value="Genomic_DNA"/>
</dbReference>
<dbReference type="AlphaFoldDB" id="A0AAN8P893"/>
<comment type="similarity">
    <text evidence="3">Belongs to the Ena/VASP family.</text>
</comment>
<dbReference type="PROSITE" id="PS50229">
    <property type="entry name" value="WH1"/>
    <property type="match status" value="1"/>
</dbReference>
<reference evidence="12 13" key="1">
    <citation type="submission" date="2023-10" db="EMBL/GenBank/DDBJ databases">
        <title>Genomes of two closely related lineages of the louse Polyplax serrata with different host specificities.</title>
        <authorList>
            <person name="Martinu J."/>
            <person name="Tarabai H."/>
            <person name="Stefka J."/>
            <person name="Hypsa V."/>
        </authorList>
    </citation>
    <scope>NUCLEOTIDE SEQUENCE [LARGE SCALE GENOMIC DNA]</scope>
    <source>
        <strain evidence="12">HR10_N</strain>
    </source>
</reference>
<dbReference type="SUPFAM" id="SSF118370">
    <property type="entry name" value="Vasodilator-stimulated phosphoprotein, VASP, tetramerisation domain"/>
    <property type="match status" value="1"/>
</dbReference>
<evidence type="ECO:0000256" key="5">
    <source>
        <dbReference type="ARBA" id="ARBA00022553"/>
    </source>
</evidence>
<feature type="compositionally biased region" description="Low complexity" evidence="10">
    <location>
        <begin position="316"/>
        <end position="330"/>
    </location>
</feature>
<evidence type="ECO:0000313" key="13">
    <source>
        <dbReference type="Proteomes" id="UP001372834"/>
    </source>
</evidence>
<dbReference type="GO" id="GO:0003779">
    <property type="term" value="F:actin binding"/>
    <property type="evidence" value="ECO:0007669"/>
    <property type="project" value="UniProtKB-KW"/>
</dbReference>
<feature type="compositionally biased region" description="Basic and acidic residues" evidence="10">
    <location>
        <begin position="178"/>
        <end position="189"/>
    </location>
</feature>
<organism evidence="12 13">
    <name type="scientific">Polyplax serrata</name>
    <name type="common">Common mouse louse</name>
    <dbReference type="NCBI Taxonomy" id="468196"/>
    <lineage>
        <taxon>Eukaryota</taxon>
        <taxon>Metazoa</taxon>
        <taxon>Ecdysozoa</taxon>
        <taxon>Arthropoda</taxon>
        <taxon>Hexapoda</taxon>
        <taxon>Insecta</taxon>
        <taxon>Pterygota</taxon>
        <taxon>Neoptera</taxon>
        <taxon>Paraneoptera</taxon>
        <taxon>Psocodea</taxon>
        <taxon>Troctomorpha</taxon>
        <taxon>Phthiraptera</taxon>
        <taxon>Anoplura</taxon>
        <taxon>Polyplacidae</taxon>
        <taxon>Polyplax</taxon>
    </lineage>
</organism>
<dbReference type="PANTHER" id="PTHR11202">
    <property type="entry name" value="SPROUTY-RELATED, EVH1 DOMAIN-CONTAINING PROTEIN FAMILY MEMBER"/>
    <property type="match status" value="1"/>
</dbReference>
<evidence type="ECO:0000256" key="1">
    <source>
        <dbReference type="ARBA" id="ARBA00004245"/>
    </source>
</evidence>
<dbReference type="Pfam" id="PF08776">
    <property type="entry name" value="VASP_tetra"/>
    <property type="match status" value="1"/>
</dbReference>
<dbReference type="InterPro" id="IPR011993">
    <property type="entry name" value="PH-like_dom_sf"/>
</dbReference>
<evidence type="ECO:0000256" key="7">
    <source>
        <dbReference type="ARBA" id="ARBA00023203"/>
    </source>
</evidence>
<dbReference type="InterPro" id="IPR014885">
    <property type="entry name" value="VASP_tetra"/>
</dbReference>
<feature type="region of interest" description="Disordered" evidence="10">
    <location>
        <begin position="168"/>
        <end position="189"/>
    </location>
</feature>
<keyword evidence="4" id="KW-0963">Cytoplasm</keyword>
<comment type="caution">
    <text evidence="12">The sequence shown here is derived from an EMBL/GenBank/DDBJ whole genome shotgun (WGS) entry which is preliminary data.</text>
</comment>
<evidence type="ECO:0000313" key="12">
    <source>
        <dbReference type="EMBL" id="KAK6623544.1"/>
    </source>
</evidence>
<dbReference type="GO" id="GO:0030054">
    <property type="term" value="C:cell junction"/>
    <property type="evidence" value="ECO:0007669"/>
    <property type="project" value="UniProtKB-ARBA"/>
</dbReference>
<dbReference type="Proteomes" id="UP001372834">
    <property type="component" value="Unassembled WGS sequence"/>
</dbReference>
<feature type="compositionally biased region" description="Pro residues" evidence="10">
    <location>
        <begin position="263"/>
        <end position="273"/>
    </location>
</feature>
<feature type="compositionally biased region" description="Basic and acidic residues" evidence="10">
    <location>
        <begin position="355"/>
        <end position="373"/>
    </location>
</feature>
<evidence type="ECO:0000256" key="9">
    <source>
        <dbReference type="ARBA" id="ARBA00023273"/>
    </source>
</evidence>
<dbReference type="CDD" id="cd01207">
    <property type="entry name" value="EVH1_Ena_VASP-like"/>
    <property type="match status" value="1"/>
</dbReference>
<gene>
    <name evidence="12" type="ORF">RUM43_009396</name>
</gene>
<evidence type="ECO:0000256" key="8">
    <source>
        <dbReference type="ARBA" id="ARBA00023212"/>
    </source>
</evidence>
<feature type="region of interest" description="Disordered" evidence="10">
    <location>
        <begin position="349"/>
        <end position="373"/>
    </location>
</feature>
<evidence type="ECO:0000256" key="4">
    <source>
        <dbReference type="ARBA" id="ARBA00022490"/>
    </source>
</evidence>
<evidence type="ECO:0000259" key="11">
    <source>
        <dbReference type="PROSITE" id="PS50229"/>
    </source>
</evidence>
<protein>
    <recommendedName>
        <fullName evidence="11">WH1 domain-containing protein</fullName>
    </recommendedName>
</protein>
<dbReference type="SUPFAM" id="SSF50729">
    <property type="entry name" value="PH domain-like"/>
    <property type="match status" value="1"/>
</dbReference>
<evidence type="ECO:0000256" key="3">
    <source>
        <dbReference type="ARBA" id="ARBA00009785"/>
    </source>
</evidence>
<dbReference type="InterPro" id="IPR038023">
    <property type="entry name" value="VASP_sf"/>
</dbReference>
<comment type="subcellular location">
    <subcellularLocation>
        <location evidence="2">Cell projection</location>
        <location evidence="2">Lamellipodium</location>
    </subcellularLocation>
    <subcellularLocation>
        <location evidence="1">Cytoplasm</location>
        <location evidence="1">Cytoskeleton</location>
    </subcellularLocation>
</comment>
<feature type="compositionally biased region" description="Polar residues" evidence="10">
    <location>
        <begin position="301"/>
        <end position="315"/>
    </location>
</feature>
<feature type="region of interest" description="Disordered" evidence="10">
    <location>
        <begin position="301"/>
        <end position="330"/>
    </location>
</feature>
<proteinExistence type="inferred from homology"/>
<dbReference type="GO" id="GO:0005829">
    <property type="term" value="C:cytosol"/>
    <property type="evidence" value="ECO:0007669"/>
    <property type="project" value="UniProtKB-ARBA"/>
</dbReference>
<keyword evidence="9" id="KW-0966">Cell projection</keyword>
<keyword evidence="7" id="KW-0009">Actin-binding</keyword>
<accession>A0AAN8P893</accession>
<dbReference type="Pfam" id="PF00568">
    <property type="entry name" value="WH1"/>
    <property type="match status" value="1"/>
</dbReference>
<dbReference type="PANTHER" id="PTHR11202:SF22">
    <property type="entry name" value="PROTEIN ENABLED"/>
    <property type="match status" value="1"/>
</dbReference>
<keyword evidence="8" id="KW-0206">Cytoskeleton</keyword>
<feature type="domain" description="WH1" evidence="11">
    <location>
        <begin position="20"/>
        <end position="133"/>
    </location>
</feature>
<dbReference type="InterPro" id="IPR000697">
    <property type="entry name" value="WH1/EVH1_dom"/>
</dbReference>